<evidence type="ECO:0000256" key="4">
    <source>
        <dbReference type="ARBA" id="ARBA00022553"/>
    </source>
</evidence>
<dbReference type="Pfam" id="PF00072">
    <property type="entry name" value="Response_reg"/>
    <property type="match status" value="1"/>
</dbReference>
<comment type="subcellular location">
    <subcellularLocation>
        <location evidence="2">Membrane</location>
    </subcellularLocation>
</comment>
<dbReference type="SUPFAM" id="SSF47384">
    <property type="entry name" value="Homodimeric domain of signal transducing histidine kinase"/>
    <property type="match status" value="1"/>
</dbReference>
<dbReference type="InterPro" id="IPR035965">
    <property type="entry name" value="PAS-like_dom_sf"/>
</dbReference>
<dbReference type="PANTHER" id="PTHR45339">
    <property type="entry name" value="HYBRID SIGNAL TRANSDUCTION HISTIDINE KINASE J"/>
    <property type="match status" value="1"/>
</dbReference>
<dbReference type="CDD" id="cd16922">
    <property type="entry name" value="HATPase_EvgS-ArcB-TorS-like"/>
    <property type="match status" value="1"/>
</dbReference>
<dbReference type="Gene3D" id="3.30.450.20">
    <property type="entry name" value="PAS domain"/>
    <property type="match status" value="1"/>
</dbReference>
<dbReference type="Proteomes" id="UP001331561">
    <property type="component" value="Unassembled WGS sequence"/>
</dbReference>
<dbReference type="PROSITE" id="PS50112">
    <property type="entry name" value="PAS"/>
    <property type="match status" value="1"/>
</dbReference>
<evidence type="ECO:0000259" key="12">
    <source>
        <dbReference type="PROSITE" id="PS50112"/>
    </source>
</evidence>
<evidence type="ECO:0000256" key="3">
    <source>
        <dbReference type="ARBA" id="ARBA00012438"/>
    </source>
</evidence>
<dbReference type="Pfam" id="PF03924">
    <property type="entry name" value="CHASE"/>
    <property type="match status" value="1"/>
</dbReference>
<dbReference type="InterPro" id="IPR004358">
    <property type="entry name" value="Sig_transdc_His_kin-like_C"/>
</dbReference>
<dbReference type="RefSeq" id="WP_327598034.1">
    <property type="nucleotide sequence ID" value="NZ_JAYXHS010000001.1"/>
</dbReference>
<comment type="catalytic activity">
    <reaction evidence="1">
        <text>ATP + protein L-histidine = ADP + protein N-phospho-L-histidine.</text>
        <dbReference type="EC" id="2.7.13.3"/>
    </reaction>
</comment>
<evidence type="ECO:0000313" key="16">
    <source>
        <dbReference type="Proteomes" id="UP001331561"/>
    </source>
</evidence>
<feature type="domain" description="Histidine kinase" evidence="10">
    <location>
        <begin position="521"/>
        <end position="743"/>
    </location>
</feature>
<feature type="domain" description="PAC" evidence="13">
    <location>
        <begin position="445"/>
        <end position="503"/>
    </location>
</feature>
<evidence type="ECO:0000256" key="1">
    <source>
        <dbReference type="ARBA" id="ARBA00000085"/>
    </source>
</evidence>
<dbReference type="Pfam" id="PF02518">
    <property type="entry name" value="HATPase_c"/>
    <property type="match status" value="1"/>
</dbReference>
<keyword evidence="7 9" id="KW-0472">Membrane</keyword>
<dbReference type="PROSITE" id="PS50110">
    <property type="entry name" value="RESPONSE_REGULATORY"/>
    <property type="match status" value="1"/>
</dbReference>
<accession>A0ABU6K1I3</accession>
<organism evidence="15 16">
    <name type="scientific">Uliginosibacterium silvisoli</name>
    <dbReference type="NCBI Taxonomy" id="3114758"/>
    <lineage>
        <taxon>Bacteria</taxon>
        <taxon>Pseudomonadati</taxon>
        <taxon>Pseudomonadota</taxon>
        <taxon>Betaproteobacteria</taxon>
        <taxon>Rhodocyclales</taxon>
        <taxon>Zoogloeaceae</taxon>
        <taxon>Uliginosibacterium</taxon>
    </lineage>
</organism>
<dbReference type="SMART" id="SM01079">
    <property type="entry name" value="CHASE"/>
    <property type="match status" value="1"/>
</dbReference>
<protein>
    <recommendedName>
        <fullName evidence="3">histidine kinase</fullName>
        <ecNumber evidence="3">2.7.13.3</ecNumber>
    </recommendedName>
</protein>
<dbReference type="Pfam" id="PF00512">
    <property type="entry name" value="HisKA"/>
    <property type="match status" value="1"/>
</dbReference>
<evidence type="ECO:0000256" key="5">
    <source>
        <dbReference type="ARBA" id="ARBA00022692"/>
    </source>
</evidence>
<keyword evidence="16" id="KW-1185">Reference proteome</keyword>
<evidence type="ECO:0000256" key="2">
    <source>
        <dbReference type="ARBA" id="ARBA00004370"/>
    </source>
</evidence>
<dbReference type="EC" id="2.7.13.3" evidence="3"/>
<dbReference type="PROSITE" id="PS50109">
    <property type="entry name" value="HIS_KIN"/>
    <property type="match status" value="1"/>
</dbReference>
<dbReference type="CDD" id="cd00082">
    <property type="entry name" value="HisKA"/>
    <property type="match status" value="1"/>
</dbReference>
<keyword evidence="4 8" id="KW-0597">Phosphoprotein</keyword>
<evidence type="ECO:0000259" key="13">
    <source>
        <dbReference type="PROSITE" id="PS50113"/>
    </source>
</evidence>
<dbReference type="InterPro" id="IPR003661">
    <property type="entry name" value="HisK_dim/P_dom"/>
</dbReference>
<dbReference type="InterPro" id="IPR013655">
    <property type="entry name" value="PAS_fold_3"/>
</dbReference>
<evidence type="ECO:0000313" key="15">
    <source>
        <dbReference type="EMBL" id="MEC5385070.1"/>
    </source>
</evidence>
<dbReference type="SUPFAM" id="SSF52172">
    <property type="entry name" value="CheY-like"/>
    <property type="match status" value="1"/>
</dbReference>
<comment type="caution">
    <text evidence="15">The sequence shown here is derived from an EMBL/GenBank/DDBJ whole genome shotgun (WGS) entry which is preliminary data.</text>
</comment>
<dbReference type="InterPro" id="IPR042240">
    <property type="entry name" value="CHASE_sf"/>
</dbReference>
<dbReference type="Pfam" id="PF08447">
    <property type="entry name" value="PAS_3"/>
    <property type="match status" value="1"/>
</dbReference>
<evidence type="ECO:0000256" key="9">
    <source>
        <dbReference type="SAM" id="Phobius"/>
    </source>
</evidence>
<dbReference type="CDD" id="cd17546">
    <property type="entry name" value="REC_hyHK_CKI1_RcsC-like"/>
    <property type="match status" value="1"/>
</dbReference>
<dbReference type="InterPro" id="IPR005467">
    <property type="entry name" value="His_kinase_dom"/>
</dbReference>
<dbReference type="NCBIfam" id="TIGR00229">
    <property type="entry name" value="sensory_box"/>
    <property type="match status" value="1"/>
</dbReference>
<dbReference type="InterPro" id="IPR003594">
    <property type="entry name" value="HATPase_dom"/>
</dbReference>
<evidence type="ECO:0000259" key="10">
    <source>
        <dbReference type="PROSITE" id="PS50109"/>
    </source>
</evidence>
<keyword evidence="5 9" id="KW-0812">Transmembrane</keyword>
<dbReference type="Gene3D" id="3.30.450.350">
    <property type="entry name" value="CHASE domain"/>
    <property type="match status" value="1"/>
</dbReference>
<dbReference type="SUPFAM" id="SSF55785">
    <property type="entry name" value="PYP-like sensor domain (PAS domain)"/>
    <property type="match status" value="1"/>
</dbReference>
<feature type="transmembrane region" description="Helical" evidence="9">
    <location>
        <begin position="21"/>
        <end position="39"/>
    </location>
</feature>
<feature type="domain" description="CHASE" evidence="14">
    <location>
        <begin position="85"/>
        <end position="314"/>
    </location>
</feature>
<dbReference type="SMART" id="SM00388">
    <property type="entry name" value="HisKA"/>
    <property type="match status" value="1"/>
</dbReference>
<dbReference type="InterPro" id="IPR006189">
    <property type="entry name" value="CHASE_dom"/>
</dbReference>
<dbReference type="SMART" id="SM00387">
    <property type="entry name" value="HATPase_c"/>
    <property type="match status" value="1"/>
</dbReference>
<dbReference type="Gene3D" id="1.10.287.130">
    <property type="match status" value="1"/>
</dbReference>
<dbReference type="EMBL" id="JAYXHS010000001">
    <property type="protein sequence ID" value="MEC5385070.1"/>
    <property type="molecule type" value="Genomic_DNA"/>
</dbReference>
<dbReference type="Gene3D" id="3.40.50.2300">
    <property type="match status" value="1"/>
</dbReference>
<dbReference type="PANTHER" id="PTHR45339:SF5">
    <property type="entry name" value="HISTIDINE KINASE"/>
    <property type="match status" value="1"/>
</dbReference>
<dbReference type="InterPro" id="IPR011006">
    <property type="entry name" value="CheY-like_superfamily"/>
</dbReference>
<feature type="domain" description="PAS" evidence="12">
    <location>
        <begin position="368"/>
        <end position="441"/>
    </location>
</feature>
<gene>
    <name evidence="15" type="ORF">VVD49_05005</name>
</gene>
<evidence type="ECO:0000256" key="6">
    <source>
        <dbReference type="ARBA" id="ARBA00022989"/>
    </source>
</evidence>
<dbReference type="InterPro" id="IPR000700">
    <property type="entry name" value="PAS-assoc_C"/>
</dbReference>
<sequence>MSQTWGARLATTSSRKRLFDALSVVLTLAVGLTGSWLLYRAIDSNAHLQERERLGAAGQAVIGSFDLELMRTVENVRGLGLMIAASQKLERKNFLEYSQRLTSDTRSLTFIEWQPMVPAGRLPQFEAMARAQGFGNFRVTEPRDGRLVPVQPRAEYVPILFAWPENTGAIGVDMGFDPARMRSKLKARDTGRPIASETFKIISSGTEATEASAFAISAPVYFPGPTSSVAERRQRLMGYVAGVIQVPAILHDAAFRADAAQLDLLVFDRAAEPRQLIFAARGDGAATTNDAAYQTSDQDLVMTVEVGARPWEIILHPRSEFLRSGARNDALATFIAGLTLTFLLVFSLYRQQRSRREIETADEALKAERQQLTNILEGTNAGTWAWNVQTGALDLNERWAGMLGYTLAELEPITVDTWVRYTHPDDVTRAREMLTRHFSGELAYYDCELRMRHKPVGDAEGAWVWISARGRLFSRTPAGEPEWVAGTHLEITERKRAEEALREAKHVAEEASLAKSRFLATMSHEIRTPMNGILGMAQLLSGPVDSEEERREFVQVILDSGRTLLTLLNDILDLSKVEAGALELRTAPFAPAQLVREVASLMTGSIAEKGLSLAAKWHEDDEALYVGDPMRVRQMLTNLVSNAIKFTFAGEIRVDAYELDRRDGLAVLEFSVRDTGIGIAPEHRDLLFKPFSQVDSSNTRRFGGTGLGLSIVRNLAERMNGSVGVDSEVNRGSRFWFRIELALPDKPSAALMSSDINRKARPAADGGHILIVEDHSSNRLVLESLLQTHGLTYQSVTNGAEAFASVTSGAHFDLVLMDCQMPVMDGLEATRMIREWEAFSQQRVPIIAVTADAFAEDEERCLAVGMDDFLSKPIDANELLIKLRHWLPRAHSRAES</sequence>
<dbReference type="SUPFAM" id="SSF55874">
    <property type="entry name" value="ATPase domain of HSP90 chaperone/DNA topoisomerase II/histidine kinase"/>
    <property type="match status" value="1"/>
</dbReference>
<dbReference type="SMART" id="SM00091">
    <property type="entry name" value="PAS"/>
    <property type="match status" value="1"/>
</dbReference>
<dbReference type="InterPro" id="IPR000014">
    <property type="entry name" value="PAS"/>
</dbReference>
<evidence type="ECO:0000256" key="7">
    <source>
        <dbReference type="ARBA" id="ARBA00023136"/>
    </source>
</evidence>
<evidence type="ECO:0000256" key="8">
    <source>
        <dbReference type="PROSITE-ProRule" id="PRU00169"/>
    </source>
</evidence>
<feature type="modified residue" description="4-aspartylphosphate" evidence="8">
    <location>
        <position position="818"/>
    </location>
</feature>
<evidence type="ECO:0000259" key="14">
    <source>
        <dbReference type="PROSITE" id="PS50839"/>
    </source>
</evidence>
<dbReference type="PROSITE" id="PS50839">
    <property type="entry name" value="CHASE"/>
    <property type="match status" value="1"/>
</dbReference>
<feature type="domain" description="Response regulatory" evidence="11">
    <location>
        <begin position="768"/>
        <end position="887"/>
    </location>
</feature>
<reference evidence="15 16" key="1">
    <citation type="submission" date="2024-01" db="EMBL/GenBank/DDBJ databases">
        <title>Uliginosibacterium soil sp. nov.</title>
        <authorList>
            <person name="Lv Y."/>
        </authorList>
    </citation>
    <scope>NUCLEOTIDE SEQUENCE [LARGE SCALE GENOMIC DNA]</scope>
    <source>
        <strain evidence="15 16">H3</strain>
    </source>
</reference>
<dbReference type="InterPro" id="IPR001789">
    <property type="entry name" value="Sig_transdc_resp-reg_receiver"/>
</dbReference>
<dbReference type="PROSITE" id="PS50113">
    <property type="entry name" value="PAC"/>
    <property type="match status" value="1"/>
</dbReference>
<keyword evidence="6 9" id="KW-1133">Transmembrane helix</keyword>
<name>A0ABU6K1I3_9RHOO</name>
<dbReference type="SMART" id="SM00448">
    <property type="entry name" value="REC"/>
    <property type="match status" value="1"/>
</dbReference>
<dbReference type="InterPro" id="IPR036097">
    <property type="entry name" value="HisK_dim/P_sf"/>
</dbReference>
<dbReference type="Gene3D" id="3.30.565.10">
    <property type="entry name" value="Histidine kinase-like ATPase, C-terminal domain"/>
    <property type="match status" value="1"/>
</dbReference>
<evidence type="ECO:0000259" key="11">
    <source>
        <dbReference type="PROSITE" id="PS50110"/>
    </source>
</evidence>
<dbReference type="CDD" id="cd00130">
    <property type="entry name" value="PAS"/>
    <property type="match status" value="1"/>
</dbReference>
<dbReference type="InterPro" id="IPR036890">
    <property type="entry name" value="HATPase_C_sf"/>
</dbReference>
<dbReference type="PRINTS" id="PR00344">
    <property type="entry name" value="BCTRLSENSOR"/>
</dbReference>
<proteinExistence type="predicted"/>